<evidence type="ECO:0000256" key="1">
    <source>
        <dbReference type="SAM" id="Phobius"/>
    </source>
</evidence>
<accession>A0A494TL83</accession>
<dbReference type="KEGG" id="spha:D3Y57_12170"/>
<feature type="transmembrane region" description="Helical" evidence="1">
    <location>
        <begin position="73"/>
        <end position="93"/>
    </location>
</feature>
<keyword evidence="1" id="KW-0812">Transmembrane</keyword>
<dbReference type="AlphaFoldDB" id="A0A494TL83"/>
<feature type="transmembrane region" description="Helical" evidence="1">
    <location>
        <begin position="113"/>
        <end position="135"/>
    </location>
</feature>
<feature type="transmembrane region" description="Helical" evidence="1">
    <location>
        <begin position="147"/>
        <end position="175"/>
    </location>
</feature>
<name>A0A494TL83_SPHPE</name>
<feature type="transmembrane region" description="Helical" evidence="1">
    <location>
        <begin position="264"/>
        <end position="284"/>
    </location>
</feature>
<feature type="transmembrane region" description="Helical" evidence="1">
    <location>
        <begin position="41"/>
        <end position="61"/>
    </location>
</feature>
<evidence type="ECO:0000313" key="2">
    <source>
        <dbReference type="EMBL" id="AYJ86586.1"/>
    </source>
</evidence>
<keyword evidence="3" id="KW-1185">Reference proteome</keyword>
<sequence>MLAGLIPLFWPALPPLSDLPGHMGRWHIEMTIGQSAVLAHYYAFAWAPIGNLGMDLLVPAFATVLPFEQAAKFGVMLIPLLTMAGLLCSAHEAHGPVPPTALFAMPLAYAWPFQFGFVNFALAQGLALCVFALWLRLGRQRRFALRATIFVPIACGLWLAHSFGWMMFCLMAAGAELARFRSEKRTWHATFIAAAVQGVPLALPLLVMVLASAGQGVRADDWFNWGAKSLWFVSILRDRWAAFDIACLVPIVLILYVAARSPKLGFSALLGWPALLFLFAFILLPRLALGGAYVDMRMAPAMIMLGLLAIAPPKGGGRFAQVLAVVAVVFFSVRMTATTVSFALRSVEQQRELAAIPTIPRGASVLSLVSRPCGGAWSDLRRDQLPGMAIVRRDVFTNDQWSLEGQQLLHIRHAAAIPYLADPSQLVYPSVCPDIGSNFVTAIREFPRAGFTHVWTIGFPPAALGRDLQLIWTNGSSALYRVRR</sequence>
<keyword evidence="1" id="KW-1133">Transmembrane helix</keyword>
<keyword evidence="1" id="KW-0472">Membrane</keyword>
<feature type="transmembrane region" description="Helical" evidence="1">
    <location>
        <begin position="187"/>
        <end position="211"/>
    </location>
</feature>
<proteinExistence type="predicted"/>
<feature type="transmembrane region" description="Helical" evidence="1">
    <location>
        <begin position="319"/>
        <end position="344"/>
    </location>
</feature>
<reference evidence="2 3" key="1">
    <citation type="submission" date="2018-09" db="EMBL/GenBank/DDBJ databases">
        <title>Sphingomonas peninsula sp. nov., isolated from fildes peninsula, Antarctic soil.</title>
        <authorList>
            <person name="Yingchao G."/>
        </authorList>
    </citation>
    <scope>NUCLEOTIDE SEQUENCE [LARGE SCALE GENOMIC DNA]</scope>
    <source>
        <strain evidence="2 3">YZ-8</strain>
    </source>
</reference>
<gene>
    <name evidence="2" type="ORF">D3Y57_12170</name>
</gene>
<dbReference type="EMBL" id="CP032829">
    <property type="protein sequence ID" value="AYJ86586.1"/>
    <property type="molecule type" value="Genomic_DNA"/>
</dbReference>
<feature type="transmembrane region" description="Helical" evidence="1">
    <location>
        <begin position="240"/>
        <end position="258"/>
    </location>
</feature>
<evidence type="ECO:0008006" key="4">
    <source>
        <dbReference type="Google" id="ProtNLM"/>
    </source>
</evidence>
<organism evidence="2 3">
    <name type="scientific">Sphingomonas paeninsulae</name>
    <dbReference type="NCBI Taxonomy" id="2319844"/>
    <lineage>
        <taxon>Bacteria</taxon>
        <taxon>Pseudomonadati</taxon>
        <taxon>Pseudomonadota</taxon>
        <taxon>Alphaproteobacteria</taxon>
        <taxon>Sphingomonadales</taxon>
        <taxon>Sphingomonadaceae</taxon>
        <taxon>Sphingomonas</taxon>
    </lineage>
</organism>
<dbReference type="OrthoDB" id="7293882at2"/>
<dbReference type="Proteomes" id="UP000276254">
    <property type="component" value="Chromosome"/>
</dbReference>
<evidence type="ECO:0000313" key="3">
    <source>
        <dbReference type="Proteomes" id="UP000276254"/>
    </source>
</evidence>
<feature type="transmembrane region" description="Helical" evidence="1">
    <location>
        <begin position="296"/>
        <end position="313"/>
    </location>
</feature>
<protein>
    <recommendedName>
        <fullName evidence="4">Glycosyltransferase RgtA/B/C/D-like domain-containing protein</fullName>
    </recommendedName>
</protein>